<accession>A0A4C1XMV8</accession>
<feature type="compositionally biased region" description="Basic and acidic residues" evidence="1">
    <location>
        <begin position="1"/>
        <end position="25"/>
    </location>
</feature>
<proteinExistence type="predicted"/>
<organism evidence="2 3">
    <name type="scientific">Eumeta variegata</name>
    <name type="common">Bagworm moth</name>
    <name type="synonym">Eumeta japonica</name>
    <dbReference type="NCBI Taxonomy" id="151549"/>
    <lineage>
        <taxon>Eukaryota</taxon>
        <taxon>Metazoa</taxon>
        <taxon>Ecdysozoa</taxon>
        <taxon>Arthropoda</taxon>
        <taxon>Hexapoda</taxon>
        <taxon>Insecta</taxon>
        <taxon>Pterygota</taxon>
        <taxon>Neoptera</taxon>
        <taxon>Endopterygota</taxon>
        <taxon>Lepidoptera</taxon>
        <taxon>Glossata</taxon>
        <taxon>Ditrysia</taxon>
        <taxon>Tineoidea</taxon>
        <taxon>Psychidae</taxon>
        <taxon>Oiketicinae</taxon>
        <taxon>Eumeta</taxon>
    </lineage>
</organism>
<comment type="caution">
    <text evidence="2">The sequence shown here is derived from an EMBL/GenBank/DDBJ whole genome shotgun (WGS) entry which is preliminary data.</text>
</comment>
<protein>
    <submittedName>
        <fullName evidence="2">Uncharacterized protein</fullName>
    </submittedName>
</protein>
<dbReference type="AlphaFoldDB" id="A0A4C1XMV8"/>
<sequence>MTRPDKQSSFDGCSKRTDSVSEQERVHKHVHALRALSRLFGSRSTDQLKSPRVNITNDGHATNERVKLLILAHMKNEIAVMRVALLNYYYYDYTTLLQKERRNRPTT</sequence>
<feature type="region of interest" description="Disordered" evidence="1">
    <location>
        <begin position="1"/>
        <end position="26"/>
    </location>
</feature>
<evidence type="ECO:0000256" key="1">
    <source>
        <dbReference type="SAM" id="MobiDB-lite"/>
    </source>
</evidence>
<reference evidence="2 3" key="1">
    <citation type="journal article" date="2019" name="Commun. Biol.">
        <title>The bagworm genome reveals a unique fibroin gene that provides high tensile strength.</title>
        <authorList>
            <person name="Kono N."/>
            <person name="Nakamura H."/>
            <person name="Ohtoshi R."/>
            <person name="Tomita M."/>
            <person name="Numata K."/>
            <person name="Arakawa K."/>
        </authorList>
    </citation>
    <scope>NUCLEOTIDE SEQUENCE [LARGE SCALE GENOMIC DNA]</scope>
</reference>
<dbReference type="EMBL" id="BGZK01000908">
    <property type="protein sequence ID" value="GBP64778.1"/>
    <property type="molecule type" value="Genomic_DNA"/>
</dbReference>
<evidence type="ECO:0000313" key="2">
    <source>
        <dbReference type="EMBL" id="GBP64778.1"/>
    </source>
</evidence>
<evidence type="ECO:0000313" key="3">
    <source>
        <dbReference type="Proteomes" id="UP000299102"/>
    </source>
</evidence>
<dbReference type="Proteomes" id="UP000299102">
    <property type="component" value="Unassembled WGS sequence"/>
</dbReference>
<gene>
    <name evidence="2" type="ORF">EVAR_14974_1</name>
</gene>
<name>A0A4C1XMV8_EUMVA</name>
<keyword evidence="3" id="KW-1185">Reference proteome</keyword>